<accession>A0AAE1KQG9</accession>
<dbReference type="Proteomes" id="UP001286313">
    <property type="component" value="Unassembled WGS sequence"/>
</dbReference>
<reference evidence="2" key="1">
    <citation type="submission" date="2023-10" db="EMBL/GenBank/DDBJ databases">
        <title>Genome assemblies of two species of porcelain crab, Petrolisthes cinctipes and Petrolisthes manimaculis (Anomura: Porcellanidae).</title>
        <authorList>
            <person name="Angst P."/>
        </authorList>
    </citation>
    <scope>NUCLEOTIDE SEQUENCE</scope>
    <source>
        <strain evidence="2">PB745_01</strain>
        <tissue evidence="2">Gill</tissue>
    </source>
</reference>
<evidence type="ECO:0000313" key="3">
    <source>
        <dbReference type="Proteomes" id="UP001286313"/>
    </source>
</evidence>
<feature type="region of interest" description="Disordered" evidence="1">
    <location>
        <begin position="1"/>
        <end position="67"/>
    </location>
</feature>
<name>A0AAE1KQG9_PETCI</name>
<evidence type="ECO:0000313" key="2">
    <source>
        <dbReference type="EMBL" id="KAK3880058.1"/>
    </source>
</evidence>
<proteinExistence type="predicted"/>
<keyword evidence="3" id="KW-1185">Reference proteome</keyword>
<gene>
    <name evidence="2" type="ORF">Pcinc_015445</name>
</gene>
<comment type="caution">
    <text evidence="2">The sequence shown here is derived from an EMBL/GenBank/DDBJ whole genome shotgun (WGS) entry which is preliminary data.</text>
</comment>
<dbReference type="EMBL" id="JAWQEG010001360">
    <property type="protein sequence ID" value="KAK3880058.1"/>
    <property type="molecule type" value="Genomic_DNA"/>
</dbReference>
<evidence type="ECO:0000256" key="1">
    <source>
        <dbReference type="SAM" id="MobiDB-lite"/>
    </source>
</evidence>
<protein>
    <submittedName>
        <fullName evidence="2">Uncharacterized protein</fullName>
    </submittedName>
</protein>
<organism evidence="2 3">
    <name type="scientific">Petrolisthes cinctipes</name>
    <name type="common">Flat porcelain crab</name>
    <dbReference type="NCBI Taxonomy" id="88211"/>
    <lineage>
        <taxon>Eukaryota</taxon>
        <taxon>Metazoa</taxon>
        <taxon>Ecdysozoa</taxon>
        <taxon>Arthropoda</taxon>
        <taxon>Crustacea</taxon>
        <taxon>Multicrustacea</taxon>
        <taxon>Malacostraca</taxon>
        <taxon>Eumalacostraca</taxon>
        <taxon>Eucarida</taxon>
        <taxon>Decapoda</taxon>
        <taxon>Pleocyemata</taxon>
        <taxon>Anomura</taxon>
        <taxon>Galatheoidea</taxon>
        <taxon>Porcellanidae</taxon>
        <taxon>Petrolisthes</taxon>
    </lineage>
</organism>
<dbReference type="AlphaFoldDB" id="A0AAE1KQG9"/>
<sequence length="235" mass="26935">MPKKSRRLVGLLEKSRKGFLARQRKRDGSPRLPKLLSQPPQPPQPSSNEESTPEEREGSPPLPTTSSSTVLLQLFTRLRPLDLPGARPEAADSEFLIVRRQELVQLLRQAGAVCKDCMMEYKLVVNNTAIDNEMELECLCPVPTSLSPTTVDVPQEFRRHRKYFLEGNITLVYHSILSNQGYAEFDKLAGMLQRLSIPSISFHNIAKYIYRHHTDYFNKCNITAHQIVKEHYKKH</sequence>